<evidence type="ECO:0000313" key="2">
    <source>
        <dbReference type="Proteomes" id="UP000269199"/>
    </source>
</evidence>
<organism evidence="1 2">
    <name type="scientific">Herbaspirillum rubrisubalbicans</name>
    <dbReference type="NCBI Taxonomy" id="80842"/>
    <lineage>
        <taxon>Bacteria</taxon>
        <taxon>Pseudomonadati</taxon>
        <taxon>Pseudomonadota</taxon>
        <taxon>Betaproteobacteria</taxon>
        <taxon>Burkholderiales</taxon>
        <taxon>Oxalobacteraceae</taxon>
        <taxon>Herbaspirillum</taxon>
    </lineage>
</organism>
<reference evidence="1 2" key="1">
    <citation type="submission" date="2017-11" db="EMBL/GenBank/DDBJ databases">
        <title>Complete genome sequence of Herbaspirillum rubrisubalbicans DSM 11543.</title>
        <authorList>
            <person name="Chen M."/>
            <person name="An Q."/>
        </authorList>
    </citation>
    <scope>NUCLEOTIDE SEQUENCE [LARGE SCALE GENOMIC DNA]</scope>
    <source>
        <strain evidence="1 2">DSM 11543</strain>
    </source>
</reference>
<dbReference type="AlphaFoldDB" id="A0AAD0XG10"/>
<evidence type="ECO:0000313" key="1">
    <source>
        <dbReference type="EMBL" id="AYR24786.1"/>
    </source>
</evidence>
<dbReference type="RefSeq" id="WP_058895672.1">
    <property type="nucleotide sequence ID" value="NZ_CP024996.1"/>
</dbReference>
<dbReference type="Proteomes" id="UP000269199">
    <property type="component" value="Chromosome"/>
</dbReference>
<proteinExistence type="predicted"/>
<dbReference type="EMBL" id="CP024996">
    <property type="protein sequence ID" value="AYR24786.1"/>
    <property type="molecule type" value="Genomic_DNA"/>
</dbReference>
<sequence>MSQPQALTEQDIADYATKIRKGNTNEEKMSAVIDVYQQLYDKGYSYAGWALGVAKANTVTGTAALDYLTGTALMGIGNEPMCRNLTPTQIDKIRVDMALETLAQFSTLARVSGGVLMSSTSTIGTGLTGIA</sequence>
<gene>
    <name evidence="1" type="ORF">RC54_13525</name>
</gene>
<accession>A0AAD0XG10</accession>
<name>A0AAD0XG10_9BURK</name>
<protein>
    <submittedName>
        <fullName evidence="1">Uncharacterized protein</fullName>
    </submittedName>
</protein>